<name>A0A5Q2RIF4_9ACTN</name>
<dbReference type="AlphaFoldDB" id="A0A5Q2RIF4"/>
<evidence type="ECO:0000313" key="1">
    <source>
        <dbReference type="EMBL" id="QGG94156.1"/>
    </source>
</evidence>
<dbReference type="EMBL" id="CP045851">
    <property type="protein sequence ID" value="QGG94156.1"/>
    <property type="molecule type" value="Genomic_DNA"/>
</dbReference>
<protein>
    <recommendedName>
        <fullName evidence="3">FAD-binding domain-containing protein</fullName>
    </recommendedName>
</protein>
<dbReference type="Proteomes" id="UP000334019">
    <property type="component" value="Chromosome"/>
</dbReference>
<dbReference type="InterPro" id="IPR036188">
    <property type="entry name" value="FAD/NAD-bd_sf"/>
</dbReference>
<proteinExistence type="predicted"/>
<keyword evidence="2" id="KW-1185">Reference proteome</keyword>
<dbReference type="Gene3D" id="3.50.50.60">
    <property type="entry name" value="FAD/NAD(P)-binding domain"/>
    <property type="match status" value="1"/>
</dbReference>
<sequence>MFVAGDAAGQCLALTGEGIRPALVWGQEAGRQAARVVRGEASLDAALAAYRTQVLAHRWQYRTLERIQAGLLRAPRAVLPTAVRIFAHGPIARVAQAYYWDLADPDRLQVAPGVWSDVHVTAEQCGAGPAATAVEQEPLRGSTSR</sequence>
<accession>A0A5Q2RIF4</accession>
<organism evidence="1 2">
    <name type="scientific">Actinomarinicola tropica</name>
    <dbReference type="NCBI Taxonomy" id="2789776"/>
    <lineage>
        <taxon>Bacteria</taxon>
        <taxon>Bacillati</taxon>
        <taxon>Actinomycetota</taxon>
        <taxon>Acidimicrobiia</taxon>
        <taxon>Acidimicrobiales</taxon>
        <taxon>Iamiaceae</taxon>
        <taxon>Actinomarinicola</taxon>
    </lineage>
</organism>
<evidence type="ECO:0008006" key="3">
    <source>
        <dbReference type="Google" id="ProtNLM"/>
    </source>
</evidence>
<evidence type="ECO:0000313" key="2">
    <source>
        <dbReference type="Proteomes" id="UP000334019"/>
    </source>
</evidence>
<dbReference type="KEGG" id="atq:GH723_03030"/>
<reference evidence="1 2" key="1">
    <citation type="submission" date="2019-11" db="EMBL/GenBank/DDBJ databases">
        <authorList>
            <person name="He Y."/>
        </authorList>
    </citation>
    <scope>NUCLEOTIDE SEQUENCE [LARGE SCALE GENOMIC DNA]</scope>
    <source>
        <strain evidence="1 2">SCSIO 58843</strain>
    </source>
</reference>
<dbReference type="SUPFAM" id="SSF51905">
    <property type="entry name" value="FAD/NAD(P)-binding domain"/>
    <property type="match status" value="1"/>
</dbReference>
<gene>
    <name evidence="1" type="ORF">GH723_03030</name>
</gene>
<dbReference type="RefSeq" id="WP_153758262.1">
    <property type="nucleotide sequence ID" value="NZ_CP045851.1"/>
</dbReference>